<proteinExistence type="predicted"/>
<dbReference type="PANTHER" id="PTHR47457">
    <property type="entry name" value="OS05G0345500 PROTEIN"/>
    <property type="match status" value="1"/>
</dbReference>
<feature type="domain" description="CARD" evidence="2">
    <location>
        <begin position="10"/>
        <end position="98"/>
    </location>
</feature>
<dbReference type="SUPFAM" id="SSF49785">
    <property type="entry name" value="Galactose-binding domain-like"/>
    <property type="match status" value="1"/>
</dbReference>
<dbReference type="GO" id="GO:0042981">
    <property type="term" value="P:regulation of apoptotic process"/>
    <property type="evidence" value="ECO:0007669"/>
    <property type="project" value="InterPro"/>
</dbReference>
<dbReference type="CDD" id="cd01671">
    <property type="entry name" value="CARD"/>
    <property type="match status" value="1"/>
</dbReference>
<dbReference type="InterPro" id="IPR008979">
    <property type="entry name" value="Galactose-bd-like_sf"/>
</dbReference>
<dbReference type="OrthoDB" id="19132at2759"/>
<dbReference type="EMBL" id="LSMT01000182">
    <property type="protein sequence ID" value="PFX24233.1"/>
    <property type="molecule type" value="Genomic_DNA"/>
</dbReference>
<dbReference type="InterPro" id="IPR011029">
    <property type="entry name" value="DEATH-like_dom_sf"/>
</dbReference>
<keyword evidence="4" id="KW-1185">Reference proteome</keyword>
<dbReference type="Gene3D" id="2.60.120.260">
    <property type="entry name" value="Galactose-binding domain-like"/>
    <property type="match status" value="1"/>
</dbReference>
<reference evidence="4" key="1">
    <citation type="journal article" date="2017" name="bioRxiv">
        <title>Comparative analysis of the genomes of Stylophora pistillata and Acropora digitifera provides evidence for extensive differences between species of corals.</title>
        <authorList>
            <person name="Voolstra C.R."/>
            <person name="Li Y."/>
            <person name="Liew Y.J."/>
            <person name="Baumgarten S."/>
            <person name="Zoccola D."/>
            <person name="Flot J.-F."/>
            <person name="Tambutte S."/>
            <person name="Allemand D."/>
            <person name="Aranda M."/>
        </authorList>
    </citation>
    <scope>NUCLEOTIDE SEQUENCE [LARGE SCALE GENOMIC DNA]</scope>
</reference>
<evidence type="ECO:0000259" key="2">
    <source>
        <dbReference type="PROSITE" id="PS50209"/>
    </source>
</evidence>
<gene>
    <name evidence="3" type="ORF">AWC38_SpisGene11178</name>
</gene>
<organism evidence="3 4">
    <name type="scientific">Stylophora pistillata</name>
    <name type="common">Smooth cauliflower coral</name>
    <dbReference type="NCBI Taxonomy" id="50429"/>
    <lineage>
        <taxon>Eukaryota</taxon>
        <taxon>Metazoa</taxon>
        <taxon>Cnidaria</taxon>
        <taxon>Anthozoa</taxon>
        <taxon>Hexacorallia</taxon>
        <taxon>Scleractinia</taxon>
        <taxon>Astrocoeniina</taxon>
        <taxon>Pocilloporidae</taxon>
        <taxon>Stylophora</taxon>
    </lineage>
</organism>
<feature type="region of interest" description="Disordered" evidence="1">
    <location>
        <begin position="324"/>
        <end position="345"/>
    </location>
</feature>
<name>A0A2B4S5B7_STYPI</name>
<dbReference type="SUPFAM" id="SSF47986">
    <property type="entry name" value="DEATH domain"/>
    <property type="match status" value="1"/>
</dbReference>
<accession>A0A2B4S5B7</accession>
<evidence type="ECO:0000313" key="3">
    <source>
        <dbReference type="EMBL" id="PFX24233.1"/>
    </source>
</evidence>
<feature type="compositionally biased region" description="Basic and acidic residues" evidence="1">
    <location>
        <begin position="126"/>
        <end position="135"/>
    </location>
</feature>
<dbReference type="Pfam" id="PF00619">
    <property type="entry name" value="CARD"/>
    <property type="match status" value="1"/>
</dbReference>
<dbReference type="PROSITE" id="PS50209">
    <property type="entry name" value="CARD"/>
    <property type="match status" value="1"/>
</dbReference>
<sequence>MATEIDRTKTKEAADKPLENEYVKILNNVKDRLARDMDPDQIVVKMAKSNVFSPKDEEDIKGNDYKTRWDRSVTMLEILPRRGFKAYEAFKEALISTDGQTHLANMLLAAENKELRNELEVERQNSLEARSRAEAWSRQQSNTGGESGEESLGDEESHLKILLISEFQDLREFLTKLITSKTDGDKKEINAGVQNLLTKIKGTQKKQQDITTRFVAFESKLPILLQEIKECIVNEILKYFNKTEGSHPNRLQMQLNTSDRKTVQDTESATAKELKRMKKKFDHLEGSVYFPRLNEQPFQKKCCGVLCALKPSGKLIAKRSSERKQEKNVQNAPANCVFDHSTGTTSGTDEGKDSWWSVDLGSKHRLFLSHYELRHGKPGADSLLTEWQLQGSIDEAINSWENIETIFDKSDPQFSNSDRYISGRWSVGGKRKAYRYFRIKQTRVNKSGKYGIFLSGIELYGTLLNI</sequence>
<dbReference type="PANTHER" id="PTHR47457:SF1">
    <property type="entry name" value="BTB DOMAIN-CONTAINING PROTEIN-RELATED"/>
    <property type="match status" value="1"/>
</dbReference>
<dbReference type="Gene3D" id="1.10.533.10">
    <property type="entry name" value="Death Domain, Fas"/>
    <property type="match status" value="1"/>
</dbReference>
<dbReference type="AlphaFoldDB" id="A0A2B4S5B7"/>
<dbReference type="InterPro" id="IPR001315">
    <property type="entry name" value="CARD"/>
</dbReference>
<evidence type="ECO:0000313" key="4">
    <source>
        <dbReference type="Proteomes" id="UP000225706"/>
    </source>
</evidence>
<protein>
    <recommendedName>
        <fullName evidence="2">CARD domain-containing protein</fullName>
    </recommendedName>
</protein>
<dbReference type="Proteomes" id="UP000225706">
    <property type="component" value="Unassembled WGS sequence"/>
</dbReference>
<feature type="region of interest" description="Disordered" evidence="1">
    <location>
        <begin position="126"/>
        <end position="153"/>
    </location>
</feature>
<comment type="caution">
    <text evidence="3">The sequence shown here is derived from an EMBL/GenBank/DDBJ whole genome shotgun (WGS) entry which is preliminary data.</text>
</comment>
<evidence type="ECO:0000256" key="1">
    <source>
        <dbReference type="SAM" id="MobiDB-lite"/>
    </source>
</evidence>